<keyword evidence="3" id="KW-1185">Reference proteome</keyword>
<gene>
    <name evidence="2" type="ORF">CFOL_v3_35053</name>
</gene>
<dbReference type="STRING" id="3775.A0A1Q3DH70"/>
<dbReference type="FunCoup" id="A0A1Q3DH70">
    <property type="interactions" value="288"/>
</dbReference>
<name>A0A1Q3DH70_CEPFO</name>
<comment type="caution">
    <text evidence="2">The sequence shown here is derived from an EMBL/GenBank/DDBJ whole genome shotgun (WGS) entry which is preliminary data.</text>
</comment>
<dbReference type="OrthoDB" id="618331at2759"/>
<proteinExistence type="predicted"/>
<evidence type="ECO:0000256" key="1">
    <source>
        <dbReference type="SAM" id="MobiDB-lite"/>
    </source>
</evidence>
<dbReference type="GO" id="GO:0006355">
    <property type="term" value="P:regulation of DNA-templated transcription"/>
    <property type="evidence" value="ECO:0007669"/>
    <property type="project" value="InterPro"/>
</dbReference>
<dbReference type="PANTHER" id="PTHR33334">
    <property type="entry name" value="PROTEIN LNK1"/>
    <property type="match status" value="1"/>
</dbReference>
<evidence type="ECO:0000313" key="2">
    <source>
        <dbReference type="EMBL" id="GAV91663.1"/>
    </source>
</evidence>
<organism evidence="2 3">
    <name type="scientific">Cephalotus follicularis</name>
    <name type="common">Albany pitcher plant</name>
    <dbReference type="NCBI Taxonomy" id="3775"/>
    <lineage>
        <taxon>Eukaryota</taxon>
        <taxon>Viridiplantae</taxon>
        <taxon>Streptophyta</taxon>
        <taxon>Embryophyta</taxon>
        <taxon>Tracheophyta</taxon>
        <taxon>Spermatophyta</taxon>
        <taxon>Magnoliopsida</taxon>
        <taxon>eudicotyledons</taxon>
        <taxon>Gunneridae</taxon>
        <taxon>Pentapetalae</taxon>
        <taxon>rosids</taxon>
        <taxon>fabids</taxon>
        <taxon>Oxalidales</taxon>
        <taxon>Cephalotaceae</taxon>
        <taxon>Cephalotus</taxon>
    </lineage>
</organism>
<dbReference type="EMBL" id="BDDD01007808">
    <property type="protein sequence ID" value="GAV91663.1"/>
    <property type="molecule type" value="Genomic_DNA"/>
</dbReference>
<accession>A0A1Q3DH70</accession>
<dbReference type="InParanoid" id="A0A1Q3DH70"/>
<dbReference type="AlphaFoldDB" id="A0A1Q3DH70"/>
<protein>
    <recommendedName>
        <fullName evidence="4">Protein LNK1</fullName>
    </recommendedName>
</protein>
<feature type="region of interest" description="Disordered" evidence="1">
    <location>
        <begin position="557"/>
        <end position="576"/>
    </location>
</feature>
<dbReference type="GO" id="GO:0007623">
    <property type="term" value="P:circadian rhythm"/>
    <property type="evidence" value="ECO:0007669"/>
    <property type="project" value="InterPro"/>
</dbReference>
<dbReference type="InterPro" id="IPR039928">
    <property type="entry name" value="LNK"/>
</dbReference>
<sequence length="659" mass="73089">MSDLCLYELEDNVWDEFGKSDDHIVPQPGGDYVVQFGVRGDSRKKPRCEVIGVINTSGSATKDGFKGEEKSSLTLPKRDTMLEEGSWCHTTKGVFSGSCDSVKEVKSVASDDNINSISNEFCAEDPILDGKCREVDNSLNCFPLNHSSQIDNDLSFLDNDCEDKESSELLYYGWPDIGNFEDVDRMFRSCDSTFELGSLSNDDDLGWFSSSHPTEGSEDVLKSASKLESVSEYYEDSRPDFEGPSINVSDNKSILMGDRISLREMDDDNANFNNISFSNGLDTKPGIKDDSIPSEKINLHKRQSKNQNQPELKRKDRNLENGPTFHQYGSLKQYLRVKDPFGNSSCQVFPPSCLKQQKQIVGTDSLSYMKTQVPYMNLDYCLPTDHISDSTISCTKSENNGYPSRSLKESSYVSNQVQSMESCHGPLSEAPAMTTNGRIERLYPHHDLVKKFKHETMASPMKFYDPVSAQKQVHLSVHEMEDQSEVGGSRGLPAKLNTSNAQDSSYVSSVSDEVSLDATSFHHLQQVMEQLDIRTKLCIRDSLYRLAKSAEQRHNCAFPSGGVRDDGDASGVTDEETNKCSGFIDMETDTNPIDRSIAHLLFHRPSDPSVKLTSGALPFRSPAMVHDSITSPPGMAELKVCQEDTAGSAGKKFPASDGI</sequence>
<reference evidence="3" key="1">
    <citation type="submission" date="2016-04" db="EMBL/GenBank/DDBJ databases">
        <title>Cephalotus genome sequencing.</title>
        <authorList>
            <person name="Fukushima K."/>
            <person name="Hasebe M."/>
            <person name="Fang X."/>
        </authorList>
    </citation>
    <scope>NUCLEOTIDE SEQUENCE [LARGE SCALE GENOMIC DNA]</scope>
    <source>
        <strain evidence="3">cv. St1</strain>
    </source>
</reference>
<evidence type="ECO:0008006" key="4">
    <source>
        <dbReference type="Google" id="ProtNLM"/>
    </source>
</evidence>
<evidence type="ECO:0000313" key="3">
    <source>
        <dbReference type="Proteomes" id="UP000187406"/>
    </source>
</evidence>
<dbReference type="Proteomes" id="UP000187406">
    <property type="component" value="Unassembled WGS sequence"/>
</dbReference>
<dbReference type="PANTHER" id="PTHR33334:SF8">
    <property type="entry name" value="PROTEIN LNK1"/>
    <property type="match status" value="1"/>
</dbReference>
<feature type="region of interest" description="Disordered" evidence="1">
    <location>
        <begin position="283"/>
        <end position="325"/>
    </location>
</feature>